<dbReference type="Gene3D" id="1.20.1280.50">
    <property type="match status" value="1"/>
</dbReference>
<dbReference type="AlphaFoldDB" id="A0ABC8WGI8"/>
<reference evidence="2 3" key="2">
    <citation type="submission" date="2024-10" db="EMBL/GenBank/DDBJ databases">
        <authorList>
            <person name="Ryan C."/>
        </authorList>
    </citation>
    <scope>NUCLEOTIDE SEQUENCE [LARGE SCALE GENOMIC DNA]</scope>
</reference>
<evidence type="ECO:0000313" key="3">
    <source>
        <dbReference type="Proteomes" id="UP001497457"/>
    </source>
</evidence>
<dbReference type="EMBL" id="OZ075122">
    <property type="protein sequence ID" value="CAL4909619.1"/>
    <property type="molecule type" value="Genomic_DNA"/>
</dbReference>
<dbReference type="PANTHER" id="PTHR33110:SF121">
    <property type="entry name" value="DUF295 DOMAIN-CONTAINING PROTEIN"/>
    <property type="match status" value="1"/>
</dbReference>
<dbReference type="InterPro" id="IPR036047">
    <property type="entry name" value="F-box-like_dom_sf"/>
</dbReference>
<dbReference type="SUPFAM" id="SSF81383">
    <property type="entry name" value="F-box domain"/>
    <property type="match status" value="1"/>
</dbReference>
<sequence length="390" mass="43865">MAEKLPTHLVWEISARLPCEVDRLHMALVCRAWRSYLAQRDAPPLLRRLPWLVFPFEAGASFCCVPCGSTHAVMTAPEEERGARFFGSHEGRWLMLATNRISNNVVTNVGSGVSFPLPAMSIDSRGTTHFNMYIHAASLSCSPDEPDCVGGAIVQYYPDLHDLWRIVFFIVGIGGEPAVDPLPEAFNEEPEDIAHVHSFRLISSVTGGTHLDWHLYYFPPDGRFYDEYVYGRYLVPSRGELLMVVKLSPHFDTNYGVTSGFRAFRMVRGQNLEEVARVTQCGWEELPDLDGRIIFLGRGCSRSYEAAAFPGSEEGIYFADDRGFHEAYRIEHNLTFPCSDNGRCIGMPHPEIDRCFPMHQVSSSYSSGVASAVRYADCRFLLVMTLPQFD</sequence>
<dbReference type="Pfam" id="PF03478">
    <property type="entry name" value="Beta-prop_KIB1-4"/>
    <property type="match status" value="1"/>
</dbReference>
<keyword evidence="3" id="KW-1185">Reference proteome</keyword>
<protein>
    <recommendedName>
        <fullName evidence="1">KIB1-4 beta-propeller domain-containing protein</fullName>
    </recommendedName>
</protein>
<evidence type="ECO:0000259" key="1">
    <source>
        <dbReference type="Pfam" id="PF03478"/>
    </source>
</evidence>
<gene>
    <name evidence="2" type="ORF">URODEC1_LOCUS13836</name>
</gene>
<accession>A0ABC8WGI8</accession>
<evidence type="ECO:0000313" key="2">
    <source>
        <dbReference type="EMBL" id="CAL4909619.1"/>
    </source>
</evidence>
<feature type="domain" description="KIB1-4 beta-propeller" evidence="1">
    <location>
        <begin position="74"/>
        <end position="325"/>
    </location>
</feature>
<dbReference type="InterPro" id="IPR005174">
    <property type="entry name" value="KIB1-4_b-propeller"/>
</dbReference>
<proteinExistence type="predicted"/>
<name>A0ABC8WGI8_9POAL</name>
<reference evidence="3" key="1">
    <citation type="submission" date="2024-06" db="EMBL/GenBank/DDBJ databases">
        <authorList>
            <person name="Ryan C."/>
        </authorList>
    </citation>
    <scope>NUCLEOTIDE SEQUENCE [LARGE SCALE GENOMIC DNA]</scope>
</reference>
<dbReference type="PANTHER" id="PTHR33110">
    <property type="entry name" value="F-BOX/KELCH-REPEAT PROTEIN-RELATED"/>
    <property type="match status" value="1"/>
</dbReference>
<organism evidence="2 3">
    <name type="scientific">Urochloa decumbens</name>
    <dbReference type="NCBI Taxonomy" id="240449"/>
    <lineage>
        <taxon>Eukaryota</taxon>
        <taxon>Viridiplantae</taxon>
        <taxon>Streptophyta</taxon>
        <taxon>Embryophyta</taxon>
        <taxon>Tracheophyta</taxon>
        <taxon>Spermatophyta</taxon>
        <taxon>Magnoliopsida</taxon>
        <taxon>Liliopsida</taxon>
        <taxon>Poales</taxon>
        <taxon>Poaceae</taxon>
        <taxon>PACMAD clade</taxon>
        <taxon>Panicoideae</taxon>
        <taxon>Panicodae</taxon>
        <taxon>Paniceae</taxon>
        <taxon>Melinidinae</taxon>
        <taxon>Urochloa</taxon>
    </lineage>
</organism>
<dbReference type="Proteomes" id="UP001497457">
    <property type="component" value="Chromosome 12b"/>
</dbReference>